<dbReference type="FunFam" id="1.10.150.20:FF:000003">
    <property type="entry name" value="DNA polymerase I"/>
    <property type="match status" value="1"/>
</dbReference>
<organism evidence="7 8">
    <name type="scientific">Priestia taiwanensis</name>
    <dbReference type="NCBI Taxonomy" id="1347902"/>
    <lineage>
        <taxon>Bacteria</taxon>
        <taxon>Bacillati</taxon>
        <taxon>Bacillota</taxon>
        <taxon>Bacilli</taxon>
        <taxon>Bacillales</taxon>
        <taxon>Bacillaceae</taxon>
        <taxon>Priestia</taxon>
    </lineage>
</organism>
<dbReference type="InterPro" id="IPR020046">
    <property type="entry name" value="5-3_exonucl_a-hlix_arch_N"/>
</dbReference>
<dbReference type="InterPro" id="IPR029060">
    <property type="entry name" value="PIN-like_dom_sf"/>
</dbReference>
<name>A0A917AJZ9_9BACI</name>
<dbReference type="GO" id="GO:0008409">
    <property type="term" value="F:5'-3' exonuclease activity"/>
    <property type="evidence" value="ECO:0007669"/>
    <property type="project" value="InterPro"/>
</dbReference>
<dbReference type="InterPro" id="IPR008918">
    <property type="entry name" value="HhH2"/>
</dbReference>
<dbReference type="Gene3D" id="1.10.150.20">
    <property type="entry name" value="5' to 3' exonuclease, C-terminal subdomain"/>
    <property type="match status" value="1"/>
</dbReference>
<comment type="caution">
    <text evidence="7">The sequence shown here is derived from an EMBL/GenBank/DDBJ whole genome shotgun (WGS) entry which is preliminary data.</text>
</comment>
<dbReference type="CDD" id="cd09859">
    <property type="entry name" value="PIN_53EXO"/>
    <property type="match status" value="1"/>
</dbReference>
<comment type="function">
    <text evidence="4">5'-3' exonuclease acting preferentially on double-stranded DNA.</text>
</comment>
<dbReference type="SUPFAM" id="SSF88723">
    <property type="entry name" value="PIN domain-like"/>
    <property type="match status" value="1"/>
</dbReference>
<dbReference type="EMBL" id="BMFK01000001">
    <property type="protein sequence ID" value="GGE56758.1"/>
    <property type="molecule type" value="Genomic_DNA"/>
</dbReference>
<evidence type="ECO:0000313" key="8">
    <source>
        <dbReference type="Proteomes" id="UP000605259"/>
    </source>
</evidence>
<evidence type="ECO:0000256" key="5">
    <source>
        <dbReference type="ARBA" id="ARBA00050026"/>
    </source>
</evidence>
<dbReference type="Pfam" id="PF01367">
    <property type="entry name" value="5_3_exonuc"/>
    <property type="match status" value="1"/>
</dbReference>
<evidence type="ECO:0000256" key="2">
    <source>
        <dbReference type="ARBA" id="ARBA00022801"/>
    </source>
</evidence>
<dbReference type="RefSeq" id="WP_188386763.1">
    <property type="nucleotide sequence ID" value="NZ_BMFK01000001.1"/>
</dbReference>
<dbReference type="AlphaFoldDB" id="A0A917AJZ9"/>
<dbReference type="InterPro" id="IPR002421">
    <property type="entry name" value="5-3_exonuclease"/>
</dbReference>
<dbReference type="InterPro" id="IPR038969">
    <property type="entry name" value="FEN"/>
</dbReference>
<dbReference type="Pfam" id="PF02739">
    <property type="entry name" value="5_3_exonuc_N"/>
    <property type="match status" value="1"/>
</dbReference>
<evidence type="ECO:0000259" key="6">
    <source>
        <dbReference type="SMART" id="SM00475"/>
    </source>
</evidence>
<dbReference type="GO" id="GO:0033567">
    <property type="term" value="P:DNA replication, Okazaki fragment processing"/>
    <property type="evidence" value="ECO:0007669"/>
    <property type="project" value="InterPro"/>
</dbReference>
<sequence length="289" mass="32298">MRNKIMLVDGMALLFRAFYATSVHGNFMRRSDSTPTNGIHGLVKHLLYASQNFKPTHTIICWDMGSETFRTEAYENYKANRGAPPEELIPQFDLAKEVVAQLNIPNIGYKGYEADDCIGTLAAAYKEAHDVLVLTGDTDLLQLVDETVHVALLRKGLGNYEVYDPATFVEAKGINASQLVDVKALMGDSSDNYPGVKGIGEKTAYKLIQEHGTVDTLLENVDSLTKGQRTKILECLDDLHMSRELAAIYCEVPIECSLEKAVHEVDEERIEAVIRAMEWKRGEQFLQLL</sequence>
<dbReference type="Gene3D" id="3.40.50.1010">
    <property type="entry name" value="5'-nuclease"/>
    <property type="match status" value="1"/>
</dbReference>
<accession>A0A917AJZ9</accession>
<evidence type="ECO:0000256" key="4">
    <source>
        <dbReference type="ARBA" id="ARBA00049957"/>
    </source>
</evidence>
<keyword evidence="1" id="KW-0540">Nuclease</keyword>
<evidence type="ECO:0000256" key="3">
    <source>
        <dbReference type="ARBA" id="ARBA00023125"/>
    </source>
</evidence>
<gene>
    <name evidence="7" type="ORF">GCM10007140_03860</name>
</gene>
<reference evidence="7" key="1">
    <citation type="journal article" date="2014" name="Int. J. Syst. Evol. Microbiol.">
        <title>Complete genome sequence of Corynebacterium casei LMG S-19264T (=DSM 44701T), isolated from a smear-ripened cheese.</title>
        <authorList>
            <consortium name="US DOE Joint Genome Institute (JGI-PGF)"/>
            <person name="Walter F."/>
            <person name="Albersmeier A."/>
            <person name="Kalinowski J."/>
            <person name="Ruckert C."/>
        </authorList>
    </citation>
    <scope>NUCLEOTIDE SEQUENCE</scope>
    <source>
        <strain evidence="7">CGMCC 1.12698</strain>
    </source>
</reference>
<dbReference type="GO" id="GO:0003677">
    <property type="term" value="F:DNA binding"/>
    <property type="evidence" value="ECO:0007669"/>
    <property type="project" value="UniProtKB-KW"/>
</dbReference>
<dbReference type="PANTHER" id="PTHR42646:SF2">
    <property type="entry name" value="5'-3' EXONUCLEASE FAMILY PROTEIN"/>
    <property type="match status" value="1"/>
</dbReference>
<dbReference type="PANTHER" id="PTHR42646">
    <property type="entry name" value="FLAP ENDONUCLEASE XNI"/>
    <property type="match status" value="1"/>
</dbReference>
<dbReference type="Proteomes" id="UP000605259">
    <property type="component" value="Unassembled WGS sequence"/>
</dbReference>
<feature type="domain" description="5'-3' exonuclease" evidence="6">
    <location>
        <begin position="3"/>
        <end position="264"/>
    </location>
</feature>
<protein>
    <recommendedName>
        <fullName evidence="5">5'-3' exonuclease</fullName>
    </recommendedName>
</protein>
<reference evidence="7" key="2">
    <citation type="submission" date="2020-09" db="EMBL/GenBank/DDBJ databases">
        <authorList>
            <person name="Sun Q."/>
            <person name="Zhou Y."/>
        </authorList>
    </citation>
    <scope>NUCLEOTIDE SEQUENCE</scope>
    <source>
        <strain evidence="7">CGMCC 1.12698</strain>
    </source>
</reference>
<proteinExistence type="predicted"/>
<evidence type="ECO:0000313" key="7">
    <source>
        <dbReference type="EMBL" id="GGE56758.1"/>
    </source>
</evidence>
<dbReference type="CDD" id="cd09898">
    <property type="entry name" value="H3TH_53EXO"/>
    <property type="match status" value="1"/>
</dbReference>
<keyword evidence="3" id="KW-0238">DNA-binding</keyword>
<evidence type="ECO:0000256" key="1">
    <source>
        <dbReference type="ARBA" id="ARBA00022722"/>
    </source>
</evidence>
<keyword evidence="2" id="KW-0378">Hydrolase</keyword>
<dbReference type="SMART" id="SM00475">
    <property type="entry name" value="53EXOc"/>
    <property type="match status" value="1"/>
</dbReference>
<dbReference type="SUPFAM" id="SSF47807">
    <property type="entry name" value="5' to 3' exonuclease, C-terminal subdomain"/>
    <property type="match status" value="1"/>
</dbReference>
<dbReference type="SMART" id="SM00279">
    <property type="entry name" value="HhH2"/>
    <property type="match status" value="1"/>
</dbReference>
<dbReference type="InterPro" id="IPR036279">
    <property type="entry name" value="5-3_exonuclease_C_sf"/>
</dbReference>
<dbReference type="GO" id="GO:0017108">
    <property type="term" value="F:5'-flap endonuclease activity"/>
    <property type="evidence" value="ECO:0007669"/>
    <property type="project" value="InterPro"/>
</dbReference>
<keyword evidence="8" id="KW-1185">Reference proteome</keyword>
<dbReference type="InterPro" id="IPR020045">
    <property type="entry name" value="DNA_polI_H3TH"/>
</dbReference>
<keyword evidence="7" id="KW-0269">Exonuclease</keyword>